<feature type="transmembrane region" description="Helical" evidence="2">
    <location>
        <begin position="30"/>
        <end position="47"/>
    </location>
</feature>
<proteinExistence type="predicted"/>
<keyword evidence="2" id="KW-0812">Transmembrane</keyword>
<feature type="region of interest" description="Disordered" evidence="1">
    <location>
        <begin position="1"/>
        <end position="26"/>
    </location>
</feature>
<protein>
    <submittedName>
        <fullName evidence="3">Uncharacterized protein</fullName>
    </submittedName>
</protein>
<dbReference type="EMBL" id="LNDJ01000103">
    <property type="protein sequence ID" value="KRU21616.1"/>
    <property type="molecule type" value="Genomic_DNA"/>
</dbReference>
<organism evidence="3 4">
    <name type="scientific">Psychrobacter piscatorii</name>
    <dbReference type="NCBI Taxonomy" id="554343"/>
    <lineage>
        <taxon>Bacteria</taxon>
        <taxon>Pseudomonadati</taxon>
        <taxon>Pseudomonadota</taxon>
        <taxon>Gammaproteobacteria</taxon>
        <taxon>Moraxellales</taxon>
        <taxon>Moraxellaceae</taxon>
        <taxon>Psychrobacter</taxon>
    </lineage>
</organism>
<gene>
    <name evidence="3" type="ORF">AS194_11665</name>
</gene>
<keyword evidence="2" id="KW-1133">Transmembrane helix</keyword>
<accession>A0A0T6DNR5</accession>
<comment type="caution">
    <text evidence="3">The sequence shown here is derived from an EMBL/GenBank/DDBJ whole genome shotgun (WGS) entry which is preliminary data.</text>
</comment>
<sequence>MTKDNKPNLKADHGQPSSNQQPKQSKRNPIGFLSIMACLLMLLLIASCQPVNVQTLTKLKVNNHE</sequence>
<keyword evidence="2" id="KW-0472">Membrane</keyword>
<dbReference type="AlphaFoldDB" id="A0A0T6DNR5"/>
<dbReference type="Proteomes" id="UP000051202">
    <property type="component" value="Unassembled WGS sequence"/>
</dbReference>
<evidence type="ECO:0000256" key="2">
    <source>
        <dbReference type="SAM" id="Phobius"/>
    </source>
</evidence>
<evidence type="ECO:0000313" key="3">
    <source>
        <dbReference type="EMBL" id="KRU21616.1"/>
    </source>
</evidence>
<reference evidence="3 4" key="1">
    <citation type="submission" date="2015-11" db="EMBL/GenBank/DDBJ databases">
        <title>Permanent draft genome of Psychrobacter piscatorii LQ58.</title>
        <authorList>
            <person name="Zhou M."/>
            <person name="Dong B."/>
            <person name="Liu Q."/>
        </authorList>
    </citation>
    <scope>NUCLEOTIDE SEQUENCE [LARGE SCALE GENOMIC DNA]</scope>
    <source>
        <strain evidence="3 4">LQ58</strain>
    </source>
</reference>
<name>A0A0T6DNR5_9GAMM</name>
<evidence type="ECO:0000256" key="1">
    <source>
        <dbReference type="SAM" id="MobiDB-lite"/>
    </source>
</evidence>
<dbReference type="STRING" id="554343.AS194_11665"/>
<dbReference type="RefSeq" id="WP_058025586.1">
    <property type="nucleotide sequence ID" value="NZ_LNDJ01000103.1"/>
</dbReference>
<keyword evidence="4" id="KW-1185">Reference proteome</keyword>
<evidence type="ECO:0000313" key="4">
    <source>
        <dbReference type="Proteomes" id="UP000051202"/>
    </source>
</evidence>
<feature type="compositionally biased region" description="Basic and acidic residues" evidence="1">
    <location>
        <begin position="1"/>
        <end position="13"/>
    </location>
</feature>